<feature type="domain" description="Tripartite ATP-independent periplasmic transporters DctQ component" evidence="8">
    <location>
        <begin position="26"/>
        <end position="150"/>
    </location>
</feature>
<evidence type="ECO:0000259" key="8">
    <source>
        <dbReference type="Pfam" id="PF04290"/>
    </source>
</evidence>
<organism evidence="9">
    <name type="scientific">candidate division WOR-3 bacterium</name>
    <dbReference type="NCBI Taxonomy" id="2052148"/>
    <lineage>
        <taxon>Bacteria</taxon>
        <taxon>Bacteria division WOR-3</taxon>
    </lineage>
</organism>
<feature type="transmembrane region" description="Helical" evidence="7">
    <location>
        <begin position="87"/>
        <end position="108"/>
    </location>
</feature>
<name>A0A7C2NZL8_UNCW3</name>
<evidence type="ECO:0000256" key="5">
    <source>
        <dbReference type="ARBA" id="ARBA00022989"/>
    </source>
</evidence>
<dbReference type="AlphaFoldDB" id="A0A7C2NZL8"/>
<reference evidence="9" key="1">
    <citation type="journal article" date="2020" name="mSystems">
        <title>Genome- and Community-Level Interaction Insights into Carbon Utilization and Element Cycling Functions of Hydrothermarchaeota in Hydrothermal Sediment.</title>
        <authorList>
            <person name="Zhou Z."/>
            <person name="Liu Y."/>
            <person name="Xu W."/>
            <person name="Pan J."/>
            <person name="Luo Z.H."/>
            <person name="Li M."/>
        </authorList>
    </citation>
    <scope>NUCLEOTIDE SEQUENCE [LARGE SCALE GENOMIC DNA]</scope>
    <source>
        <strain evidence="9">SpSt-34</strain>
    </source>
</reference>
<evidence type="ECO:0000256" key="3">
    <source>
        <dbReference type="ARBA" id="ARBA00022475"/>
    </source>
</evidence>
<accession>A0A7C2NZL8</accession>
<feature type="transmembrane region" description="Helical" evidence="7">
    <location>
        <begin position="48"/>
        <end position="66"/>
    </location>
</feature>
<dbReference type="Pfam" id="PF04290">
    <property type="entry name" value="DctQ"/>
    <property type="match status" value="1"/>
</dbReference>
<evidence type="ECO:0000313" key="9">
    <source>
        <dbReference type="EMBL" id="HEN28070.1"/>
    </source>
</evidence>
<keyword evidence="3" id="KW-1003">Cell membrane</keyword>
<evidence type="ECO:0000256" key="2">
    <source>
        <dbReference type="ARBA" id="ARBA00022448"/>
    </source>
</evidence>
<dbReference type="EMBL" id="DSOL01000150">
    <property type="protein sequence ID" value="HEN28070.1"/>
    <property type="molecule type" value="Genomic_DNA"/>
</dbReference>
<comment type="caution">
    <text evidence="9">The sequence shown here is derived from an EMBL/GenBank/DDBJ whole genome shotgun (WGS) entry which is preliminary data.</text>
</comment>
<evidence type="ECO:0000256" key="1">
    <source>
        <dbReference type="ARBA" id="ARBA00004651"/>
    </source>
</evidence>
<protein>
    <submittedName>
        <fullName evidence="9">TRAP transporter small permease subunit</fullName>
    </submittedName>
</protein>
<keyword evidence="4 7" id="KW-0812">Transmembrane</keyword>
<sequence length="156" mass="18541">MHLNSFIRKMVSNLRYIGIVSLLFAIAVLVLEIIIRRVYKSIFPIDEIGGICMYVLALAGTPYAFLEGRFLRVRVFMERLPHYIKPKLELIHLAFALTFVSYLVILWIKMMMWGWKMKDYFLSIKIPYWPLQFFGLISLILLSIVMFTFFFKKEIK</sequence>
<evidence type="ECO:0000256" key="6">
    <source>
        <dbReference type="ARBA" id="ARBA00023136"/>
    </source>
</evidence>
<proteinExistence type="predicted"/>
<dbReference type="GO" id="GO:0005886">
    <property type="term" value="C:plasma membrane"/>
    <property type="evidence" value="ECO:0007669"/>
    <property type="project" value="UniProtKB-SubCell"/>
</dbReference>
<feature type="transmembrane region" description="Helical" evidence="7">
    <location>
        <begin position="16"/>
        <end position="36"/>
    </location>
</feature>
<evidence type="ECO:0000256" key="7">
    <source>
        <dbReference type="SAM" id="Phobius"/>
    </source>
</evidence>
<comment type="subcellular location">
    <subcellularLocation>
        <location evidence="1">Cell membrane</location>
        <topology evidence="1">Multi-pass membrane protein</topology>
    </subcellularLocation>
</comment>
<keyword evidence="5 7" id="KW-1133">Transmembrane helix</keyword>
<keyword evidence="2" id="KW-0813">Transport</keyword>
<feature type="transmembrane region" description="Helical" evidence="7">
    <location>
        <begin position="128"/>
        <end position="151"/>
    </location>
</feature>
<keyword evidence="6 7" id="KW-0472">Membrane</keyword>
<gene>
    <name evidence="9" type="ORF">ENQ77_05345</name>
</gene>
<evidence type="ECO:0000256" key="4">
    <source>
        <dbReference type="ARBA" id="ARBA00022692"/>
    </source>
</evidence>
<dbReference type="InterPro" id="IPR055348">
    <property type="entry name" value="DctQ"/>
</dbReference>